<comment type="similarity">
    <text evidence="1">Belongs to the CapA family.</text>
</comment>
<evidence type="ECO:0000256" key="2">
    <source>
        <dbReference type="SAM" id="MobiDB-lite"/>
    </source>
</evidence>
<evidence type="ECO:0000256" key="3">
    <source>
        <dbReference type="SAM" id="Phobius"/>
    </source>
</evidence>
<protein>
    <submittedName>
        <fullName evidence="5">CapA family protein</fullName>
    </submittedName>
</protein>
<proteinExistence type="inferred from homology"/>
<sequence length="411" mass="43933">MSYSRTRTNEKKRSRRKSRVRFLAVLNLVLLGLIAVVAFVWYYTDRMDNGVAQPAPVATESFPNASPAASAAEPSEESADPSDSPIASESAPPAESSDKITFAFVGDILPASSVARLMEKNGFDYPFRQTSALLQSADITAGNLESSITERGTPEQNKEYLYRGSALTLPAIKDAGFDVLSLANNHTLDYGWVGLQDTMDALDDHKIKHMGSGLDDAEAFTPVYVESKGITTAFIGVSNVVPNVGWKAGRNHPGVAETYDSSRAVEAIKAAKKNADLVVVMVHWGVEYTDKPIADQTLKGRKFIDAGADLVIGSHPHVLQGFESYKGKWIAYSLGNFVFSGTKSPKSADTGLLTAECSKEGSCSLTLHPMKATSAQPAPMDEAAGKALLAHLSAVSTAATVEENGEIVANR</sequence>
<accession>A0A3G3JUX4</accession>
<dbReference type="SMART" id="SM00854">
    <property type="entry name" value="PGA_cap"/>
    <property type="match status" value="1"/>
</dbReference>
<dbReference type="Proteomes" id="UP000269097">
    <property type="component" value="Chromosome"/>
</dbReference>
<dbReference type="PANTHER" id="PTHR33393:SF13">
    <property type="entry name" value="PGA BIOSYNTHESIS PROTEIN CAPA"/>
    <property type="match status" value="1"/>
</dbReference>
<dbReference type="CDD" id="cd07381">
    <property type="entry name" value="MPP_CapA"/>
    <property type="match status" value="1"/>
</dbReference>
<dbReference type="KEGG" id="coh:EAV92_03130"/>
<feature type="compositionally biased region" description="Low complexity" evidence="2">
    <location>
        <begin position="81"/>
        <end position="95"/>
    </location>
</feature>
<organism evidence="5 6">
    <name type="scientific">Cohnella candidum</name>
    <dbReference type="NCBI Taxonomy" id="2674991"/>
    <lineage>
        <taxon>Bacteria</taxon>
        <taxon>Bacillati</taxon>
        <taxon>Bacillota</taxon>
        <taxon>Bacilli</taxon>
        <taxon>Bacillales</taxon>
        <taxon>Paenibacillaceae</taxon>
        <taxon>Cohnella</taxon>
    </lineage>
</organism>
<keyword evidence="3" id="KW-1133">Transmembrane helix</keyword>
<dbReference type="AlphaFoldDB" id="A0A3G3JUX4"/>
<dbReference type="SUPFAM" id="SSF56300">
    <property type="entry name" value="Metallo-dependent phosphatases"/>
    <property type="match status" value="1"/>
</dbReference>
<reference evidence="5 6" key="1">
    <citation type="submission" date="2018-10" db="EMBL/GenBank/DDBJ databases">
        <title>Genome Sequence of Cohnella sp.</title>
        <authorList>
            <person name="Srinivasan S."/>
            <person name="Kim M.K."/>
        </authorList>
    </citation>
    <scope>NUCLEOTIDE SEQUENCE [LARGE SCALE GENOMIC DNA]</scope>
    <source>
        <strain evidence="5 6">18JY8-7</strain>
    </source>
</reference>
<dbReference type="PANTHER" id="PTHR33393">
    <property type="entry name" value="POLYGLUTAMINE SYNTHESIS ACCESSORY PROTEIN RV0574C-RELATED"/>
    <property type="match status" value="1"/>
</dbReference>
<feature type="domain" description="Capsule synthesis protein CapA" evidence="4">
    <location>
        <begin position="101"/>
        <end position="341"/>
    </location>
</feature>
<name>A0A3G3JUX4_9BACL</name>
<evidence type="ECO:0000259" key="4">
    <source>
        <dbReference type="SMART" id="SM00854"/>
    </source>
</evidence>
<keyword evidence="3" id="KW-0812">Transmembrane</keyword>
<dbReference type="InterPro" id="IPR052169">
    <property type="entry name" value="CW_Biosynth-Accessory"/>
</dbReference>
<keyword evidence="6" id="KW-1185">Reference proteome</keyword>
<dbReference type="Gene3D" id="3.60.21.10">
    <property type="match status" value="1"/>
</dbReference>
<dbReference type="InterPro" id="IPR019079">
    <property type="entry name" value="Capsule_synth_CapA"/>
</dbReference>
<feature type="region of interest" description="Disordered" evidence="2">
    <location>
        <begin position="62"/>
        <end position="95"/>
    </location>
</feature>
<evidence type="ECO:0000313" key="6">
    <source>
        <dbReference type="Proteomes" id="UP000269097"/>
    </source>
</evidence>
<evidence type="ECO:0000256" key="1">
    <source>
        <dbReference type="ARBA" id="ARBA00005662"/>
    </source>
</evidence>
<dbReference type="InterPro" id="IPR029052">
    <property type="entry name" value="Metallo-depent_PP-like"/>
</dbReference>
<keyword evidence="3" id="KW-0472">Membrane</keyword>
<gene>
    <name evidence="5" type="ORF">EAV92_03130</name>
</gene>
<evidence type="ECO:0000313" key="5">
    <source>
        <dbReference type="EMBL" id="AYQ71657.1"/>
    </source>
</evidence>
<dbReference type="Pfam" id="PF09587">
    <property type="entry name" value="PGA_cap"/>
    <property type="match status" value="1"/>
</dbReference>
<dbReference type="RefSeq" id="WP_123039720.1">
    <property type="nucleotide sequence ID" value="NZ_CP033433.1"/>
</dbReference>
<feature type="transmembrane region" description="Helical" evidence="3">
    <location>
        <begin position="20"/>
        <end position="43"/>
    </location>
</feature>
<dbReference type="EMBL" id="CP033433">
    <property type="protein sequence ID" value="AYQ71657.1"/>
    <property type="molecule type" value="Genomic_DNA"/>
</dbReference>